<dbReference type="GO" id="GO:0006396">
    <property type="term" value="P:RNA processing"/>
    <property type="evidence" value="ECO:0007669"/>
    <property type="project" value="InterPro"/>
</dbReference>
<evidence type="ECO:0000256" key="6">
    <source>
        <dbReference type="ARBA" id="ARBA00023211"/>
    </source>
</evidence>
<evidence type="ECO:0000256" key="10">
    <source>
        <dbReference type="PIRSR" id="PIRSR601233-3"/>
    </source>
</evidence>
<keyword evidence="4 9" id="KW-0547">Nucleotide-binding</keyword>
<proteinExistence type="predicted"/>
<evidence type="ECO:0000256" key="8">
    <source>
        <dbReference type="PIRSR" id="PIRSR601233-1"/>
    </source>
</evidence>
<evidence type="ECO:0000256" key="7">
    <source>
        <dbReference type="ARBA" id="ARBA00047746"/>
    </source>
</evidence>
<dbReference type="InterPro" id="IPR036025">
    <property type="entry name" value="RtcB-like_sf"/>
</dbReference>
<dbReference type="GO" id="GO:0170057">
    <property type="term" value="F:RNA ligase (GTP) activity"/>
    <property type="evidence" value="ECO:0007669"/>
    <property type="project" value="UniProtKB-EC"/>
</dbReference>
<evidence type="ECO:0000256" key="4">
    <source>
        <dbReference type="ARBA" id="ARBA00022741"/>
    </source>
</evidence>
<dbReference type="Gene3D" id="3.90.1860.10">
    <property type="entry name" value="tRNA-splicing ligase RtcB"/>
    <property type="match status" value="1"/>
</dbReference>
<dbReference type="EC" id="6.5.1.8" evidence="1"/>
<feature type="binding site" evidence="10">
    <location>
        <position position="226"/>
    </location>
    <ligand>
        <name>Mn(2+)</name>
        <dbReference type="ChEBI" id="CHEBI:29035"/>
        <label>1</label>
    </ligand>
</feature>
<feature type="binding site" evidence="9">
    <location>
        <begin position="225"/>
        <end position="229"/>
    </location>
    <ligand>
        <name>GMP</name>
        <dbReference type="ChEBI" id="CHEBI:58115"/>
    </ligand>
</feature>
<comment type="cofactor">
    <cofactor evidence="10">
        <name>Mn(2+)</name>
        <dbReference type="ChEBI" id="CHEBI:29035"/>
    </cofactor>
    <text evidence="10">Binds 2 manganese ions per subunit.</text>
</comment>
<dbReference type="SUPFAM" id="SSF103365">
    <property type="entry name" value="Hypothetical protein PH1602"/>
    <property type="match status" value="1"/>
</dbReference>
<feature type="binding site" evidence="9">
    <location>
        <begin position="382"/>
        <end position="385"/>
    </location>
    <ligand>
        <name>GMP</name>
        <dbReference type="ChEBI" id="CHEBI:58115"/>
    </ligand>
</feature>
<organism evidence="11 12">
    <name type="scientific">Geranomyces variabilis</name>
    <dbReference type="NCBI Taxonomy" id="109894"/>
    <lineage>
        <taxon>Eukaryota</taxon>
        <taxon>Fungi</taxon>
        <taxon>Fungi incertae sedis</taxon>
        <taxon>Chytridiomycota</taxon>
        <taxon>Chytridiomycota incertae sedis</taxon>
        <taxon>Chytridiomycetes</taxon>
        <taxon>Spizellomycetales</taxon>
        <taxon>Powellomycetaceae</taxon>
        <taxon>Geranomyces</taxon>
    </lineage>
</organism>
<dbReference type="AlphaFoldDB" id="A0AAD5TN68"/>
<accession>A0AAD5TN68</accession>
<keyword evidence="6 10" id="KW-0464">Manganese</keyword>
<dbReference type="PANTHER" id="PTHR11118">
    <property type="entry name" value="RNA-SPLICING LIGASE RTCB HOMOLOG"/>
    <property type="match status" value="1"/>
</dbReference>
<dbReference type="Proteomes" id="UP001212152">
    <property type="component" value="Unassembled WGS sequence"/>
</dbReference>
<keyword evidence="5 9" id="KW-0342">GTP-binding</keyword>
<evidence type="ECO:0000256" key="1">
    <source>
        <dbReference type="ARBA" id="ARBA00012726"/>
    </source>
</evidence>
<dbReference type="EMBL" id="JADGJQ010000011">
    <property type="protein sequence ID" value="KAJ3181749.1"/>
    <property type="molecule type" value="Genomic_DNA"/>
</dbReference>
<protein>
    <recommendedName>
        <fullName evidence="1">3'-phosphate/5'-hydroxy nucleic acid ligase</fullName>
        <ecNumber evidence="1">6.5.1.8</ecNumber>
    </recommendedName>
</protein>
<dbReference type="GO" id="GO:0003972">
    <property type="term" value="F:RNA ligase (ATP) activity"/>
    <property type="evidence" value="ECO:0007669"/>
    <property type="project" value="TreeGrafter"/>
</dbReference>
<dbReference type="GO" id="GO:0046872">
    <property type="term" value="F:metal ion binding"/>
    <property type="evidence" value="ECO:0007669"/>
    <property type="project" value="UniProtKB-KW"/>
</dbReference>
<feature type="binding site" evidence="9">
    <location>
        <begin position="318"/>
        <end position="319"/>
    </location>
    <ligand>
        <name>GMP</name>
        <dbReference type="ChEBI" id="CHEBI:58115"/>
    </ligand>
</feature>
<keyword evidence="2" id="KW-0436">Ligase</keyword>
<evidence type="ECO:0000313" key="12">
    <source>
        <dbReference type="Proteomes" id="UP001212152"/>
    </source>
</evidence>
<name>A0AAD5TN68_9FUNG</name>
<dbReference type="Pfam" id="PF01139">
    <property type="entry name" value="RtcB"/>
    <property type="match status" value="3"/>
</dbReference>
<keyword evidence="3 10" id="KW-0479">Metal-binding</keyword>
<feature type="binding site" evidence="10">
    <location>
        <position position="318"/>
    </location>
    <ligand>
        <name>Mn(2+)</name>
        <dbReference type="ChEBI" id="CHEBI:29035"/>
        <label>2</label>
    </ligand>
</feature>
<gene>
    <name evidence="11" type="ORF">HDU87_000767</name>
</gene>
<comment type="catalytic activity">
    <reaction evidence="7">
        <text>a 3'-end 3'-phospho-ribonucleotide-RNA + a 5'-end dephospho-ribonucleoside-RNA + GTP = a ribonucleotidyl-ribonucleotide-RNA + GMP + diphosphate</text>
        <dbReference type="Rhea" id="RHEA:68076"/>
        <dbReference type="Rhea" id="RHEA-COMP:10463"/>
        <dbReference type="Rhea" id="RHEA-COMP:13936"/>
        <dbReference type="Rhea" id="RHEA-COMP:17355"/>
        <dbReference type="ChEBI" id="CHEBI:33019"/>
        <dbReference type="ChEBI" id="CHEBI:37565"/>
        <dbReference type="ChEBI" id="CHEBI:58115"/>
        <dbReference type="ChEBI" id="CHEBI:83062"/>
        <dbReference type="ChEBI" id="CHEBI:138284"/>
        <dbReference type="ChEBI" id="CHEBI:173118"/>
        <dbReference type="EC" id="6.5.1.8"/>
    </reaction>
</comment>
<evidence type="ECO:0000256" key="2">
    <source>
        <dbReference type="ARBA" id="ARBA00022598"/>
    </source>
</evidence>
<dbReference type="InterPro" id="IPR001233">
    <property type="entry name" value="RtcB"/>
</dbReference>
<keyword evidence="12" id="KW-1185">Reference proteome</keyword>
<comment type="caution">
    <text evidence="11">The sequence shown here is derived from an EMBL/GenBank/DDBJ whole genome shotgun (WGS) entry which is preliminary data.</text>
</comment>
<dbReference type="GO" id="GO:0005525">
    <property type="term" value="F:GTP binding"/>
    <property type="evidence" value="ECO:0007669"/>
    <property type="project" value="UniProtKB-KW"/>
</dbReference>
<sequence length="468" mass="50175">MRTRFDFVHCDNQRAVRPLVLTYDDAESLALAMKAEALGRFKHIKKSANVRFYVNGTLVQDLADELPFPDGTRVVIYDKASAPAVSAREPADTSVPAPTTFLHAETVVDEDAIQQLYRVAKLPGMVACVGMPDLHLGSGAYPVGAAFVASRIIPELVGSDIGCGMTLFPLPGVSSDLTDRQLQRLSQALGQDGFQPGEATVDTPASQHPLAAAHARNFGTIGGGNHFAELQVIHELLEPGALDTSAAYLLVHSGSRTLGEAVAAQFKADGDLQAYCEAHKLCVTWASDNRRKIGQRFADVCSGGSPTEPVQTILDITHNSYVPVSPSENPQDSPHYLHRKGAAPMDAGQLVAIPGSRGTYTYIVRPSTDAEVLARCACSIAHGAGRAMSRGKVTALLKGRYRSRRSDAVEALQRTPFDGYVVCPGRVEVLYEEAPEAYKDIELVIRDLVAVGAISVVAVMKPLITCKM</sequence>
<evidence type="ECO:0000313" key="11">
    <source>
        <dbReference type="EMBL" id="KAJ3181749.1"/>
    </source>
</evidence>
<feature type="active site" description="GMP-histidine intermediate" evidence="8">
    <location>
        <position position="382"/>
    </location>
</feature>
<dbReference type="PANTHER" id="PTHR11118:SF1">
    <property type="entry name" value="RNA-SPLICING LIGASE RTCB HOMOLOG"/>
    <property type="match status" value="1"/>
</dbReference>
<evidence type="ECO:0000256" key="9">
    <source>
        <dbReference type="PIRSR" id="PIRSR601233-2"/>
    </source>
</evidence>
<evidence type="ECO:0000256" key="3">
    <source>
        <dbReference type="ARBA" id="ARBA00022723"/>
    </source>
</evidence>
<evidence type="ECO:0000256" key="5">
    <source>
        <dbReference type="ARBA" id="ARBA00023134"/>
    </source>
</evidence>
<feature type="binding site" evidence="10">
    <location>
        <position position="252"/>
    </location>
    <ligand>
        <name>Mn(2+)</name>
        <dbReference type="ChEBI" id="CHEBI:29035"/>
        <label>2</label>
    </ligand>
</feature>
<reference evidence="11" key="1">
    <citation type="submission" date="2020-05" db="EMBL/GenBank/DDBJ databases">
        <title>Phylogenomic resolution of chytrid fungi.</title>
        <authorList>
            <person name="Stajich J.E."/>
            <person name="Amses K."/>
            <person name="Simmons R."/>
            <person name="Seto K."/>
            <person name="Myers J."/>
            <person name="Bonds A."/>
            <person name="Quandt C.A."/>
            <person name="Barry K."/>
            <person name="Liu P."/>
            <person name="Grigoriev I."/>
            <person name="Longcore J.E."/>
            <person name="James T.Y."/>
        </authorList>
    </citation>
    <scope>NUCLEOTIDE SEQUENCE</scope>
    <source>
        <strain evidence="11">JEL0379</strain>
    </source>
</reference>
<feature type="binding site" evidence="9">
    <location>
        <position position="467"/>
    </location>
    <ligand>
        <name>GMP</name>
        <dbReference type="ChEBI" id="CHEBI:58115"/>
    </ligand>
</feature>